<evidence type="ECO:0000256" key="4">
    <source>
        <dbReference type="ARBA" id="ARBA00022692"/>
    </source>
</evidence>
<dbReference type="PANTHER" id="PTHR12369">
    <property type="entry name" value="CHONDROITIN SYNTHASE"/>
    <property type="match status" value="1"/>
</dbReference>
<organism evidence="10 11">
    <name type="scientific">Habropoda laboriosa</name>
    <dbReference type="NCBI Taxonomy" id="597456"/>
    <lineage>
        <taxon>Eukaryota</taxon>
        <taxon>Metazoa</taxon>
        <taxon>Ecdysozoa</taxon>
        <taxon>Arthropoda</taxon>
        <taxon>Hexapoda</taxon>
        <taxon>Insecta</taxon>
        <taxon>Pterygota</taxon>
        <taxon>Neoptera</taxon>
        <taxon>Endopterygota</taxon>
        <taxon>Hymenoptera</taxon>
        <taxon>Apocrita</taxon>
        <taxon>Aculeata</taxon>
        <taxon>Apoidea</taxon>
        <taxon>Anthophila</taxon>
        <taxon>Apidae</taxon>
        <taxon>Habropoda</taxon>
    </lineage>
</organism>
<dbReference type="Proteomes" id="UP000053825">
    <property type="component" value="Unassembled WGS sequence"/>
</dbReference>
<evidence type="ECO:0000256" key="1">
    <source>
        <dbReference type="ARBA" id="ARBA00004447"/>
    </source>
</evidence>
<name>A0A0L7QUQ3_9HYME</name>
<reference evidence="10 11" key="1">
    <citation type="submission" date="2015-07" db="EMBL/GenBank/DDBJ databases">
        <title>The genome of Habropoda laboriosa.</title>
        <authorList>
            <person name="Pan H."/>
            <person name="Kapheim K."/>
        </authorList>
    </citation>
    <scope>NUCLEOTIDE SEQUENCE [LARGE SCALE GENOMIC DNA]</scope>
    <source>
        <strain evidence="10">0110345459</strain>
    </source>
</reference>
<dbReference type="PANTHER" id="PTHR12369:SF13">
    <property type="entry name" value="HEXOSYLTRANSFERASE"/>
    <property type="match status" value="1"/>
</dbReference>
<sequence length="724" mass="84431">MQYSSYQEELDEYEPKININNKPQQAQKVSKTLVRPRYYSTELGIREKLFIGVITNQQFLYSRDIAINKTVAHIVDKVRYFISIPEGTKPNVTLPGIVGFTDTRSILKPFHTMKYIIDNYLENYNYYFLIKDVSYISIKKLVKFVTKISVSQNVHVGVLGDIPTYCSLDSGILLSNSIIQELKNNLDWCVKNAYSDSDDVNFGRCIVHSTSTPCSNHIQGQKFVYTKLKPTFSFEQNLKHLARNENFRNSLVIYPIYDHLLIYKFNTYFSATNSVEIQEKISNIRKTILSMAHLGPLQERNVSWPIGNQPGNKATGRFDVLRWTYFNETHVFFNTDFSIVQELKIDAKFDIDRTINITTSSIIADYRNKLKFNRLLNGYQRFDASRGMDYILDLEFIDIDTGKVLKKRVEVCKPLGKVEILPVPYVTENTRINIVLTIDSSKKQDALNFLEQYASDCMEKKYKTFLMMAFLYNFDSTSKGREDLYYEVKQYALLLAEKYKKYQSKITWLSIRLPSNVISLDTNQLLNIGFTDLCIRKFSPESLILFVETGIQLRLDYLNRIRMNTINQYQVFSPIPFVEYHSDVVHMNDVKQVETDINRNHGRYDEYNYNNIAFYARDYNAMRRTVEVSIPIIHSDRDISTMMKLSQDIPVTSLFEMFVSFSNVHVLRAVEPALKVKYKNIDCANTSNNIYKICTRSRKLHLGRRSQLARLILDYQTYKNSLLA</sequence>
<gene>
    <name evidence="10" type="ORF">WH47_03964</name>
</gene>
<dbReference type="GO" id="GO:0047238">
    <property type="term" value="F:glucuronosyl-N-acetylgalactosaminyl-proteoglycan 4-beta-N-acetylgalactosaminyltransferase activity"/>
    <property type="evidence" value="ECO:0007669"/>
    <property type="project" value="TreeGrafter"/>
</dbReference>
<evidence type="ECO:0000313" key="11">
    <source>
        <dbReference type="Proteomes" id="UP000053825"/>
    </source>
</evidence>
<dbReference type="STRING" id="597456.A0A0L7QUQ3"/>
<evidence type="ECO:0000256" key="6">
    <source>
        <dbReference type="ARBA" id="ARBA00022989"/>
    </source>
</evidence>
<dbReference type="InterPro" id="IPR051227">
    <property type="entry name" value="CS_glycosyltransferase"/>
</dbReference>
<protein>
    <recommendedName>
        <fullName evidence="9">Hexosyltransferase</fullName>
        <ecNumber evidence="9">2.4.1.-</ecNumber>
    </recommendedName>
</protein>
<evidence type="ECO:0000256" key="3">
    <source>
        <dbReference type="ARBA" id="ARBA00022679"/>
    </source>
</evidence>
<keyword evidence="7 9" id="KW-0333">Golgi apparatus</keyword>
<keyword evidence="6" id="KW-1133">Transmembrane helix</keyword>
<dbReference type="GO" id="GO:0032580">
    <property type="term" value="C:Golgi cisterna membrane"/>
    <property type="evidence" value="ECO:0007669"/>
    <property type="project" value="UniProtKB-SubCell"/>
</dbReference>
<evidence type="ECO:0000256" key="9">
    <source>
        <dbReference type="RuleBase" id="RU364016"/>
    </source>
</evidence>
<keyword evidence="11" id="KW-1185">Reference proteome</keyword>
<evidence type="ECO:0000256" key="2">
    <source>
        <dbReference type="ARBA" id="ARBA00009239"/>
    </source>
</evidence>
<dbReference type="EMBL" id="KQ414735">
    <property type="protein sequence ID" value="KOC62206.1"/>
    <property type="molecule type" value="Genomic_DNA"/>
</dbReference>
<evidence type="ECO:0000313" key="10">
    <source>
        <dbReference type="EMBL" id="KOC62206.1"/>
    </source>
</evidence>
<evidence type="ECO:0000256" key="8">
    <source>
        <dbReference type="ARBA" id="ARBA00023136"/>
    </source>
</evidence>
<dbReference type="AlphaFoldDB" id="A0A0L7QUQ3"/>
<keyword evidence="3 9" id="KW-0808">Transferase</keyword>
<proteinExistence type="inferred from homology"/>
<dbReference type="Gene3D" id="3.90.550.50">
    <property type="match status" value="1"/>
</dbReference>
<dbReference type="Pfam" id="PF05679">
    <property type="entry name" value="CHGN"/>
    <property type="match status" value="1"/>
</dbReference>
<comment type="similarity">
    <text evidence="2 9">Belongs to the chondroitin N-acetylgalactosaminyltransferase family.</text>
</comment>
<keyword evidence="5 9" id="KW-0735">Signal-anchor</keyword>
<keyword evidence="4" id="KW-0812">Transmembrane</keyword>
<accession>A0A0L7QUQ3</accession>
<dbReference type="InterPro" id="IPR008428">
    <property type="entry name" value="Chond_GalNAc"/>
</dbReference>
<keyword evidence="8" id="KW-0472">Membrane</keyword>
<evidence type="ECO:0000256" key="5">
    <source>
        <dbReference type="ARBA" id="ARBA00022968"/>
    </source>
</evidence>
<evidence type="ECO:0000256" key="7">
    <source>
        <dbReference type="ARBA" id="ARBA00023034"/>
    </source>
</evidence>
<dbReference type="EC" id="2.4.1.-" evidence="9"/>
<dbReference type="OrthoDB" id="9985088at2759"/>
<comment type="subcellular location">
    <subcellularLocation>
        <location evidence="1 9">Golgi apparatus</location>
        <location evidence="1 9">Golgi stack membrane</location>
        <topology evidence="1 9">Single-pass type II membrane protein</topology>
    </subcellularLocation>
</comment>